<evidence type="ECO:0000313" key="2">
    <source>
        <dbReference type="EMBL" id="PWW79431.1"/>
    </source>
</evidence>
<dbReference type="InterPro" id="IPR051678">
    <property type="entry name" value="AGP_Transferase"/>
</dbReference>
<dbReference type="EMBL" id="PYWC01000008">
    <property type="protein sequence ID" value="PWW79431.1"/>
    <property type="molecule type" value="Genomic_DNA"/>
</dbReference>
<organism evidence="2 3">
    <name type="scientific">Tuber magnatum</name>
    <name type="common">white Piedmont truffle</name>
    <dbReference type="NCBI Taxonomy" id="42249"/>
    <lineage>
        <taxon>Eukaryota</taxon>
        <taxon>Fungi</taxon>
        <taxon>Dikarya</taxon>
        <taxon>Ascomycota</taxon>
        <taxon>Pezizomycotina</taxon>
        <taxon>Pezizomycetes</taxon>
        <taxon>Pezizales</taxon>
        <taxon>Tuberaceae</taxon>
        <taxon>Tuber</taxon>
    </lineage>
</organism>
<dbReference type="GO" id="GO:0016740">
    <property type="term" value="F:transferase activity"/>
    <property type="evidence" value="ECO:0007669"/>
    <property type="project" value="UniProtKB-KW"/>
</dbReference>
<dbReference type="AlphaFoldDB" id="A0A317T211"/>
<dbReference type="OrthoDB" id="2906425at2759"/>
<feature type="non-terminal residue" evidence="2">
    <location>
        <position position="216"/>
    </location>
</feature>
<feature type="non-terminal residue" evidence="2">
    <location>
        <position position="1"/>
    </location>
</feature>
<dbReference type="PANTHER" id="PTHR21310">
    <property type="entry name" value="AMINOGLYCOSIDE PHOSPHOTRANSFERASE-RELATED-RELATED"/>
    <property type="match status" value="1"/>
</dbReference>
<dbReference type="InterPro" id="IPR002575">
    <property type="entry name" value="Aminoglycoside_PTrfase"/>
</dbReference>
<comment type="caution">
    <text evidence="2">The sequence shown here is derived from an EMBL/GenBank/DDBJ whole genome shotgun (WGS) entry which is preliminary data.</text>
</comment>
<reference evidence="2 3" key="1">
    <citation type="submission" date="2018-03" db="EMBL/GenBank/DDBJ databases">
        <title>Genomes of Pezizomycetes fungi and the evolution of truffles.</title>
        <authorList>
            <person name="Murat C."/>
            <person name="Payen T."/>
            <person name="Noel B."/>
            <person name="Kuo A."/>
            <person name="Martin F.M."/>
        </authorList>
    </citation>
    <scope>NUCLEOTIDE SEQUENCE [LARGE SCALE GENOMIC DNA]</scope>
    <source>
        <strain evidence="2">091103-1</strain>
    </source>
</reference>
<evidence type="ECO:0000313" key="3">
    <source>
        <dbReference type="Proteomes" id="UP000246991"/>
    </source>
</evidence>
<dbReference type="PANTHER" id="PTHR21310:SF15">
    <property type="entry name" value="AMINOGLYCOSIDE PHOSPHOTRANSFERASE DOMAIN-CONTAINING PROTEIN"/>
    <property type="match status" value="1"/>
</dbReference>
<dbReference type="SUPFAM" id="SSF56112">
    <property type="entry name" value="Protein kinase-like (PK-like)"/>
    <property type="match status" value="1"/>
</dbReference>
<proteinExistence type="predicted"/>
<accession>A0A317T211</accession>
<dbReference type="CDD" id="cd05120">
    <property type="entry name" value="APH_ChoK_like"/>
    <property type="match status" value="1"/>
</dbReference>
<gene>
    <name evidence="2" type="ORF">C7212DRAFT_76587</name>
</gene>
<name>A0A317T211_9PEZI</name>
<dbReference type="InterPro" id="IPR011009">
    <property type="entry name" value="Kinase-like_dom_sf"/>
</dbReference>
<keyword evidence="2" id="KW-0808">Transferase</keyword>
<dbReference type="Proteomes" id="UP000246991">
    <property type="component" value="Unassembled WGS sequence"/>
</dbReference>
<evidence type="ECO:0000259" key="1">
    <source>
        <dbReference type="Pfam" id="PF01636"/>
    </source>
</evidence>
<keyword evidence="3" id="KW-1185">Reference proteome</keyword>
<feature type="domain" description="Aminoglycoside phosphotransferase" evidence="1">
    <location>
        <begin position="16"/>
        <end position="191"/>
    </location>
</feature>
<dbReference type="STRING" id="42249.A0A317T211"/>
<dbReference type="Pfam" id="PF01636">
    <property type="entry name" value="APH"/>
    <property type="match status" value="1"/>
</dbReference>
<protein>
    <submittedName>
        <fullName evidence="2">Aminoglycoside phosphotransferase</fullName>
    </submittedName>
</protein>
<dbReference type="Gene3D" id="3.90.1200.10">
    <property type="match status" value="1"/>
</dbReference>
<sequence>GENLDHLGLSDYIRAQNRNIPIPETYGVLRIGSRAYIFMRHISGKTLHDVWPVIDQEQRIYVSEKLSGILSSLREIEHAPGSPLGWNGMVKDWRQRTRIGHNIRSETEFNGFLLSNPPGTISRADSSRLNTLLSTSHRIVMSHGDLHPGNIMVDPESLEILAVIDWEFGGWYPEYWEFVKAMEPGPWGYWWRWFPRDAAGYELEWGVDMVLDRVLG</sequence>